<protein>
    <submittedName>
        <fullName evidence="2">Cupredoxin domain-containing protein</fullName>
    </submittedName>
</protein>
<geneLocation type="plasmid" evidence="2 3">
    <name>unnamed7</name>
</geneLocation>
<evidence type="ECO:0000313" key="2">
    <source>
        <dbReference type="EMBL" id="QKS54787.1"/>
    </source>
</evidence>
<keyword evidence="3" id="KW-1185">Reference proteome</keyword>
<sequence length="129" mass="13938">MPVRVKKVATNAIVSSWSCRLFCVAPILVGAVSGLSGQAYAGDPVFRIVFEDGKMTPLRIDVPADTRIELQLVNTGKTPAEFESLPLRKEKVIAPGVTTDMVIKGLDPGEYPFFDDFHPDAPPAVLIAK</sequence>
<name>A0A6N1AX59_9PROT</name>
<dbReference type="EMBL" id="CP054622">
    <property type="protein sequence ID" value="QKS54787.1"/>
    <property type="molecule type" value="Genomic_DNA"/>
</dbReference>
<keyword evidence="2" id="KW-0614">Plasmid</keyword>
<dbReference type="SUPFAM" id="SSF49503">
    <property type="entry name" value="Cupredoxins"/>
    <property type="match status" value="1"/>
</dbReference>
<evidence type="ECO:0000259" key="1">
    <source>
        <dbReference type="Pfam" id="PF13473"/>
    </source>
</evidence>
<organism evidence="2 3">
    <name type="scientific">Azospirillum oryzae</name>
    <dbReference type="NCBI Taxonomy" id="286727"/>
    <lineage>
        <taxon>Bacteria</taxon>
        <taxon>Pseudomonadati</taxon>
        <taxon>Pseudomonadota</taxon>
        <taxon>Alphaproteobacteria</taxon>
        <taxon>Rhodospirillales</taxon>
        <taxon>Azospirillaceae</taxon>
        <taxon>Azospirillum</taxon>
    </lineage>
</organism>
<dbReference type="InterPro" id="IPR028096">
    <property type="entry name" value="EfeO_Cupredoxin"/>
</dbReference>
<dbReference type="OrthoDB" id="7161040at2"/>
<dbReference type="Proteomes" id="UP000509702">
    <property type="component" value="Plasmid unnamed7"/>
</dbReference>
<reference evidence="2 3" key="1">
    <citation type="submission" date="2020-06" db="EMBL/GenBank/DDBJ databases">
        <title>Complete genome of Azosprillum oryzae KACC14407.</title>
        <authorList>
            <person name="Kim M."/>
            <person name="Park Y.-J."/>
            <person name="Shin J.-H."/>
        </authorList>
    </citation>
    <scope>NUCLEOTIDE SEQUENCE [LARGE SCALE GENOMIC DNA]</scope>
    <source>
        <strain evidence="2 3">KACC 14407</strain>
        <plasmid evidence="2 3">unnamed7</plasmid>
    </source>
</reference>
<accession>A0A6N1AX59</accession>
<dbReference type="Pfam" id="PF13473">
    <property type="entry name" value="Cupredoxin_1"/>
    <property type="match status" value="1"/>
</dbReference>
<evidence type="ECO:0000313" key="3">
    <source>
        <dbReference type="Proteomes" id="UP000509702"/>
    </source>
</evidence>
<proteinExistence type="predicted"/>
<gene>
    <name evidence="2" type="ORF">HUE56_30270</name>
</gene>
<dbReference type="AlphaFoldDB" id="A0A6N1AX59"/>
<feature type="domain" description="EfeO-type cupredoxin-like" evidence="1">
    <location>
        <begin position="34"/>
        <end position="128"/>
    </location>
</feature>
<dbReference type="Gene3D" id="2.60.40.420">
    <property type="entry name" value="Cupredoxins - blue copper proteins"/>
    <property type="match status" value="1"/>
</dbReference>
<dbReference type="InterPro" id="IPR008972">
    <property type="entry name" value="Cupredoxin"/>
</dbReference>
<dbReference type="KEGG" id="aoz:HUE56_30270"/>